<evidence type="ECO:0000256" key="1">
    <source>
        <dbReference type="ARBA" id="ARBA00004127"/>
    </source>
</evidence>
<keyword evidence="4 7" id="KW-1133">Transmembrane helix</keyword>
<dbReference type="RefSeq" id="XP_008299041.1">
    <property type="nucleotide sequence ID" value="XM_008300819.1"/>
</dbReference>
<feature type="transmembrane region" description="Helical" evidence="7">
    <location>
        <begin position="196"/>
        <end position="214"/>
    </location>
</feature>
<dbReference type="CTD" id="441027"/>
<evidence type="ECO:0000259" key="8">
    <source>
        <dbReference type="Pfam" id="PF10277"/>
    </source>
</evidence>
<evidence type="ECO:0000313" key="11">
    <source>
        <dbReference type="RefSeq" id="XP_008299041.1"/>
    </source>
</evidence>
<evidence type="ECO:0000313" key="10">
    <source>
        <dbReference type="Proteomes" id="UP000694891"/>
    </source>
</evidence>
<dbReference type="InterPro" id="IPR050911">
    <property type="entry name" value="DRAM/TMEM150_Autophagy_Mod"/>
</dbReference>
<dbReference type="InterPro" id="IPR019402">
    <property type="entry name" value="CWH43_N"/>
</dbReference>
<dbReference type="GO" id="GO:0012505">
    <property type="term" value="C:endomembrane system"/>
    <property type="evidence" value="ECO:0007669"/>
    <property type="project" value="UniProtKB-SubCell"/>
</dbReference>
<evidence type="ECO:0000256" key="3">
    <source>
        <dbReference type="ARBA" id="ARBA00022692"/>
    </source>
</evidence>
<organism evidence="9">
    <name type="scientific">Stegastes partitus</name>
    <name type="common">bicolor damselfish</name>
    <dbReference type="NCBI Taxonomy" id="144197"/>
    <lineage>
        <taxon>Eukaryota</taxon>
        <taxon>Metazoa</taxon>
        <taxon>Chordata</taxon>
        <taxon>Craniata</taxon>
        <taxon>Vertebrata</taxon>
        <taxon>Euteleostomi</taxon>
        <taxon>Actinopterygii</taxon>
        <taxon>Neopterygii</taxon>
        <taxon>Teleostei</taxon>
        <taxon>Neoteleostei</taxon>
        <taxon>Acanthomorphata</taxon>
        <taxon>Ovalentaria</taxon>
        <taxon>Pomacentridae</taxon>
        <taxon>Stegastes</taxon>
    </lineage>
</organism>
<feature type="transmembrane region" description="Helical" evidence="7">
    <location>
        <begin position="12"/>
        <end position="32"/>
    </location>
</feature>
<comment type="similarity">
    <text evidence="2">Belongs to the DRAM/TMEM150 family.</text>
</comment>
<dbReference type="PANTHER" id="PTHR21324:SF7">
    <property type="entry name" value="TRANSMEMBRANE PROTEIN 150C"/>
    <property type="match status" value="1"/>
</dbReference>
<keyword evidence="3 7" id="KW-0812">Transmembrane</keyword>
<dbReference type="Pfam" id="PF10277">
    <property type="entry name" value="Frag1"/>
    <property type="match status" value="1"/>
</dbReference>
<keyword evidence="10" id="KW-1185">Reference proteome</keyword>
<name>A0A3B5BCR6_9TELE</name>
<evidence type="ECO:0000313" key="12">
    <source>
        <dbReference type="RefSeq" id="XP_008299042.1"/>
    </source>
</evidence>
<dbReference type="RefSeq" id="XP_008299042.1">
    <property type="nucleotide sequence ID" value="XM_008300820.1"/>
</dbReference>
<dbReference type="OrthoDB" id="9865811at2759"/>
<feature type="transmembrane region" description="Helical" evidence="7">
    <location>
        <begin position="61"/>
        <end position="85"/>
    </location>
</feature>
<evidence type="ECO:0000256" key="6">
    <source>
        <dbReference type="SAM" id="MobiDB-lite"/>
    </source>
</evidence>
<evidence type="ECO:0000313" key="9">
    <source>
        <dbReference type="Ensembl" id="ENSSPAP00000027919.1"/>
    </source>
</evidence>
<feature type="transmembrane region" description="Helical" evidence="7">
    <location>
        <begin position="132"/>
        <end position="152"/>
    </location>
</feature>
<dbReference type="STRING" id="144197.ENSSPAP00000027919"/>
<evidence type="ECO:0000256" key="5">
    <source>
        <dbReference type="ARBA" id="ARBA00023136"/>
    </source>
</evidence>
<dbReference type="PANTHER" id="PTHR21324">
    <property type="entry name" value="FASTING-INDUCIBLE INTEGRAL MEMBRANE PROTEIN TM6P1-RELATED"/>
    <property type="match status" value="1"/>
</dbReference>
<dbReference type="GeneTree" id="ENSGT01030000234578"/>
<protein>
    <submittedName>
        <fullName evidence="9 11">Transmembrane protein 150C</fullName>
    </submittedName>
</protein>
<comment type="subcellular location">
    <subcellularLocation>
        <location evidence="1">Endomembrane system</location>
        <topology evidence="1">Multi-pass membrane protein</topology>
    </subcellularLocation>
</comment>
<feature type="transmembrane region" description="Helical" evidence="7">
    <location>
        <begin position="164"/>
        <end position="190"/>
    </location>
</feature>
<keyword evidence="5 7" id="KW-0472">Membrane</keyword>
<evidence type="ECO:0000256" key="2">
    <source>
        <dbReference type="ARBA" id="ARBA00006565"/>
    </source>
</evidence>
<reference evidence="11 12" key="2">
    <citation type="submission" date="2025-04" db="UniProtKB">
        <authorList>
            <consortium name="RefSeq"/>
        </authorList>
    </citation>
    <scope>IDENTIFICATION</scope>
</reference>
<dbReference type="Proteomes" id="UP000694891">
    <property type="component" value="Unplaced"/>
</dbReference>
<accession>A0A3B5BCR6</accession>
<reference evidence="9" key="1">
    <citation type="submission" date="2023-09" db="UniProtKB">
        <authorList>
            <consortium name="Ensembl"/>
        </authorList>
    </citation>
    <scope>IDENTIFICATION</scope>
</reference>
<evidence type="ECO:0000256" key="7">
    <source>
        <dbReference type="SAM" id="Phobius"/>
    </source>
</evidence>
<sequence length="249" mass="27855">MMRNCSPWALLPPAYSICTAAGLWVVYFMAVYSETITPLSSQYRKTNGSLYPPFISVAGNFPPASCIFSGVMNMAAFVGFIIAVLRYLQLRNIFDKSWLNFGSLVGFSVGCFGMTLIGNFQLFNQLIIHNSGTLMTFGLGCLFCWVQSYLTLRANLKNEGRSIAIARFLLSAVITLCIVLKYCLSVYSLMYAARCQWALVMFFLIFIGTFGIDFRHSSFEIVCRDTLRPPVGQSGTSEDSRQPLEQQQD</sequence>
<dbReference type="GeneID" id="103371481"/>
<feature type="region of interest" description="Disordered" evidence="6">
    <location>
        <begin position="230"/>
        <end position="249"/>
    </location>
</feature>
<dbReference type="Ensembl" id="ENSSPAT00000028375.1">
    <property type="protein sequence ID" value="ENSSPAP00000027919.1"/>
    <property type="gene ID" value="ENSSPAG00000021046.1"/>
</dbReference>
<feature type="transmembrane region" description="Helical" evidence="7">
    <location>
        <begin position="97"/>
        <end position="120"/>
    </location>
</feature>
<gene>
    <name evidence="9" type="primary">TMEM150C</name>
    <name evidence="11 12" type="synonym">tmem150c</name>
</gene>
<feature type="compositionally biased region" description="Polar residues" evidence="6">
    <location>
        <begin position="233"/>
        <end position="249"/>
    </location>
</feature>
<evidence type="ECO:0000256" key="4">
    <source>
        <dbReference type="ARBA" id="ARBA00022989"/>
    </source>
</evidence>
<feature type="domain" description="CWH43-like N-terminal" evidence="8">
    <location>
        <begin position="7"/>
        <end position="216"/>
    </location>
</feature>
<dbReference type="GO" id="GO:0005886">
    <property type="term" value="C:plasma membrane"/>
    <property type="evidence" value="ECO:0007669"/>
    <property type="project" value="TreeGrafter"/>
</dbReference>
<dbReference type="AlphaFoldDB" id="A0A3B5BCR6"/>
<proteinExistence type="inferred from homology"/>